<sequence length="608" mass="68634">MRKAVDSGVGYAVDARGKRTLSDAAVSPVEPVNTARWGVDPIGIPSWSDDETEYVYESSDGGEPLEYTSDEEMLDAAGESEQEDEAEAESEREDGEGYHDFWHRVLVEDKEARKVLERDNGSCPAWHGFLPPGSEPPAATSDDASKPKDEMFPLFYPTEDDAASEHGSAASYTPCREIGTDDDSHDRLMHFHLGKLGYHAKDEHNVEHVAGPGCVANSGYNGHNISAEEMRGCLISQCLVRKPPHGATLRYRPDTDDEAFERDGSFFLSGLSDHMPSRDYDFPTVYPPRHGCDQPHAENYLYAEEQAEEYAMPFHPACLEVYKRASRLDIAGLTDWWTTEGDHDAFHALEREVRDPSVNKCAAQEWRHVGGTEYLAANPLFVPALPALLEQAVSRNPSFNARHDAFEIPEGQPFDPNDAFASLPPELRMLILADLPSKDIASLRLASRSFRQLPLTFFHDLLLREMPWLWEVWDATPYAHWACTTAAELERSDKTYANASQAVQDYIRIVKEELPELTDQMNEAGAAYQASLDLDAHHFRASAAARPLTLPRDRTNWYTLYTLLTRHMRRGELKGLQNRARIWRDCDEILRRIHEYRAQGAFPVQDRI</sequence>
<feature type="domain" description="F-box" evidence="2">
    <location>
        <begin position="417"/>
        <end position="466"/>
    </location>
</feature>
<evidence type="ECO:0000313" key="4">
    <source>
        <dbReference type="Proteomes" id="UP001324427"/>
    </source>
</evidence>
<feature type="region of interest" description="Disordered" evidence="1">
    <location>
        <begin position="128"/>
        <end position="148"/>
    </location>
</feature>
<dbReference type="AlphaFoldDB" id="A0AAV9JTR2"/>
<evidence type="ECO:0000313" key="3">
    <source>
        <dbReference type="EMBL" id="KAK4549027.1"/>
    </source>
</evidence>
<gene>
    <name evidence="3" type="ORF">LTR36_007483</name>
</gene>
<organism evidence="3 4">
    <name type="scientific">Oleoguttula mirabilis</name>
    <dbReference type="NCBI Taxonomy" id="1507867"/>
    <lineage>
        <taxon>Eukaryota</taxon>
        <taxon>Fungi</taxon>
        <taxon>Dikarya</taxon>
        <taxon>Ascomycota</taxon>
        <taxon>Pezizomycotina</taxon>
        <taxon>Dothideomycetes</taxon>
        <taxon>Dothideomycetidae</taxon>
        <taxon>Mycosphaerellales</taxon>
        <taxon>Teratosphaeriaceae</taxon>
        <taxon>Oleoguttula</taxon>
    </lineage>
</organism>
<accession>A0AAV9JTR2</accession>
<keyword evidence="4" id="KW-1185">Reference proteome</keyword>
<protein>
    <recommendedName>
        <fullName evidence="2">F-box domain-containing protein</fullName>
    </recommendedName>
</protein>
<dbReference type="InterPro" id="IPR036047">
    <property type="entry name" value="F-box-like_dom_sf"/>
</dbReference>
<reference evidence="3 4" key="1">
    <citation type="submission" date="2021-11" db="EMBL/GenBank/DDBJ databases">
        <title>Black yeast isolated from Biological Soil Crust.</title>
        <authorList>
            <person name="Kurbessoian T."/>
        </authorList>
    </citation>
    <scope>NUCLEOTIDE SEQUENCE [LARGE SCALE GENOMIC DNA]</scope>
    <source>
        <strain evidence="3 4">CCFEE 5522</strain>
    </source>
</reference>
<feature type="compositionally biased region" description="Acidic residues" evidence="1">
    <location>
        <begin position="68"/>
        <end position="94"/>
    </location>
</feature>
<feature type="region of interest" description="Disordered" evidence="1">
    <location>
        <begin position="43"/>
        <end position="97"/>
    </location>
</feature>
<evidence type="ECO:0000256" key="1">
    <source>
        <dbReference type="SAM" id="MobiDB-lite"/>
    </source>
</evidence>
<dbReference type="PROSITE" id="PS50181">
    <property type="entry name" value="FBOX"/>
    <property type="match status" value="1"/>
</dbReference>
<evidence type="ECO:0000259" key="2">
    <source>
        <dbReference type="PROSITE" id="PS50181"/>
    </source>
</evidence>
<comment type="caution">
    <text evidence="3">The sequence shown here is derived from an EMBL/GenBank/DDBJ whole genome shotgun (WGS) entry which is preliminary data.</text>
</comment>
<dbReference type="Pfam" id="PF00646">
    <property type="entry name" value="F-box"/>
    <property type="match status" value="1"/>
</dbReference>
<name>A0AAV9JTR2_9PEZI</name>
<dbReference type="SUPFAM" id="SSF81383">
    <property type="entry name" value="F-box domain"/>
    <property type="match status" value="1"/>
</dbReference>
<dbReference type="EMBL" id="JAVFHQ010000005">
    <property type="protein sequence ID" value="KAK4549027.1"/>
    <property type="molecule type" value="Genomic_DNA"/>
</dbReference>
<dbReference type="InterPro" id="IPR001810">
    <property type="entry name" value="F-box_dom"/>
</dbReference>
<proteinExistence type="predicted"/>
<dbReference type="Proteomes" id="UP001324427">
    <property type="component" value="Unassembled WGS sequence"/>
</dbReference>